<evidence type="ECO:0000313" key="4">
    <source>
        <dbReference type="Proteomes" id="UP001386955"/>
    </source>
</evidence>
<dbReference type="AlphaFoldDB" id="A0AAN9XIY0"/>
<dbReference type="EMBL" id="JAYMYS010000005">
    <property type="protein sequence ID" value="KAK7393608.1"/>
    <property type="molecule type" value="Genomic_DNA"/>
</dbReference>
<dbReference type="Pfam" id="PF20431">
    <property type="entry name" value="E_motif"/>
    <property type="match status" value="1"/>
</dbReference>
<dbReference type="PROSITE" id="PS51375">
    <property type="entry name" value="PPR"/>
    <property type="match status" value="6"/>
</dbReference>
<dbReference type="Proteomes" id="UP001386955">
    <property type="component" value="Unassembled WGS sequence"/>
</dbReference>
<dbReference type="FunFam" id="1.25.40.10:FF:000344">
    <property type="entry name" value="Pentatricopeptide repeat-containing protein"/>
    <property type="match status" value="1"/>
</dbReference>
<dbReference type="GO" id="GO:0003723">
    <property type="term" value="F:RNA binding"/>
    <property type="evidence" value="ECO:0007669"/>
    <property type="project" value="InterPro"/>
</dbReference>
<dbReference type="InterPro" id="IPR011990">
    <property type="entry name" value="TPR-like_helical_dom_sf"/>
</dbReference>
<dbReference type="Pfam" id="PF01535">
    <property type="entry name" value="PPR"/>
    <property type="match status" value="5"/>
</dbReference>
<feature type="repeat" description="PPR" evidence="2">
    <location>
        <begin position="435"/>
        <end position="469"/>
    </location>
</feature>
<dbReference type="PANTHER" id="PTHR47926">
    <property type="entry name" value="PENTATRICOPEPTIDE REPEAT-CONTAINING PROTEIN"/>
    <property type="match status" value="1"/>
</dbReference>
<feature type="repeat" description="PPR" evidence="2">
    <location>
        <begin position="470"/>
        <end position="505"/>
    </location>
</feature>
<evidence type="ECO:0008006" key="5">
    <source>
        <dbReference type="Google" id="ProtNLM"/>
    </source>
</evidence>
<feature type="repeat" description="PPR" evidence="2">
    <location>
        <begin position="272"/>
        <end position="302"/>
    </location>
</feature>
<comment type="caution">
    <text evidence="3">The sequence shown here is derived from an EMBL/GenBank/DDBJ whole genome shotgun (WGS) entry which is preliminary data.</text>
</comment>
<dbReference type="Gene3D" id="1.25.40.10">
    <property type="entry name" value="Tetratricopeptide repeat domain"/>
    <property type="match status" value="5"/>
</dbReference>
<accession>A0AAN9XIY0</accession>
<dbReference type="FunFam" id="1.25.40.10:FF:000090">
    <property type="entry name" value="Pentatricopeptide repeat-containing protein, chloroplastic"/>
    <property type="match status" value="1"/>
</dbReference>
<dbReference type="InterPro" id="IPR002885">
    <property type="entry name" value="PPR_rpt"/>
</dbReference>
<dbReference type="InterPro" id="IPR046960">
    <property type="entry name" value="PPR_At4g14850-like_plant"/>
</dbReference>
<organism evidence="3 4">
    <name type="scientific">Psophocarpus tetragonolobus</name>
    <name type="common">Winged bean</name>
    <name type="synonym">Dolichos tetragonolobus</name>
    <dbReference type="NCBI Taxonomy" id="3891"/>
    <lineage>
        <taxon>Eukaryota</taxon>
        <taxon>Viridiplantae</taxon>
        <taxon>Streptophyta</taxon>
        <taxon>Embryophyta</taxon>
        <taxon>Tracheophyta</taxon>
        <taxon>Spermatophyta</taxon>
        <taxon>Magnoliopsida</taxon>
        <taxon>eudicotyledons</taxon>
        <taxon>Gunneridae</taxon>
        <taxon>Pentapetalae</taxon>
        <taxon>rosids</taxon>
        <taxon>fabids</taxon>
        <taxon>Fabales</taxon>
        <taxon>Fabaceae</taxon>
        <taxon>Papilionoideae</taxon>
        <taxon>50 kb inversion clade</taxon>
        <taxon>NPAAA clade</taxon>
        <taxon>indigoferoid/millettioid clade</taxon>
        <taxon>Phaseoleae</taxon>
        <taxon>Psophocarpus</taxon>
    </lineage>
</organism>
<dbReference type="Pfam" id="PF13041">
    <property type="entry name" value="PPR_2"/>
    <property type="match status" value="2"/>
</dbReference>
<gene>
    <name evidence="3" type="ORF">VNO78_22166</name>
</gene>
<evidence type="ECO:0000313" key="3">
    <source>
        <dbReference type="EMBL" id="KAK7393608.1"/>
    </source>
</evidence>
<keyword evidence="4" id="KW-1185">Reference proteome</keyword>
<feature type="repeat" description="PPR" evidence="2">
    <location>
        <begin position="201"/>
        <end position="236"/>
    </location>
</feature>
<evidence type="ECO:0000256" key="2">
    <source>
        <dbReference type="PROSITE-ProRule" id="PRU00708"/>
    </source>
</evidence>
<keyword evidence="1" id="KW-0677">Repeat</keyword>
<feature type="repeat" description="PPR" evidence="2">
    <location>
        <begin position="303"/>
        <end position="337"/>
    </location>
</feature>
<sequence>MRISNLVAVAPTRLALSGDLRQRLSGLGVDISAYVSTIKHCSDHRLLRQGKQLHARLILLCVRPDNFLASKLILFYSKSNHAREARNVFDATPHKNTFTWNAMLLGYTFNAMFRHALSLFESFISSTKPNASLDSFTVSCVLKALASSFCSPQSAKQVHCLILRRGLNSDIFVLNALITCYCRCDLIGLARNLFDGMSERDIVTWNAMIGGYSQRRFYNECKRLYLDMLNVSGVAPDSVTAMSMMQACGQSMDLAFGMELHRFVKESGIEIDVSLSNAVVSMYAKCGRLDYARELFDEMCEKDDVTYGSIISGYMDCGFVDEAIGIFRRVENPGLNIWNAVLSGMVQNKEFEGVFDLVREMQGCGLSPNAVTLASVLPSFSYFSNLRGAKEVHGYAIRRGYEQNVYVGTSIVDIYAKLGCICGAKRAFDLAQSRSLIIWTSMISAYAAHGDAGWALGLYAQMLDKGIQPDPVTLTSVLTACAHSGLVDEAWNIFNSMPSKCGIQPLVEHYACMVGVLSRAGKLSEAAQFISKMPIEPSAKVWGALLHGASVYGDVEMGKFACDHLFEIEPESTGNYIIMANLYSHARKWEQAGEVREKMKEIGLHKIRGCSLIETSGGLLSFIAKDVSNGRSDEIYSLLEGLLGLMREEGYVLQKELDYEF</sequence>
<feature type="repeat" description="PPR" evidence="2">
    <location>
        <begin position="170"/>
        <end position="200"/>
    </location>
</feature>
<reference evidence="3 4" key="1">
    <citation type="submission" date="2024-01" db="EMBL/GenBank/DDBJ databases">
        <title>The genomes of 5 underutilized Papilionoideae crops provide insights into root nodulation and disease resistanc.</title>
        <authorList>
            <person name="Jiang F."/>
        </authorList>
    </citation>
    <scope>NUCLEOTIDE SEQUENCE [LARGE SCALE GENOMIC DNA]</scope>
    <source>
        <strain evidence="3">DUOXIRENSHENG_FW03</strain>
        <tissue evidence="3">Leaves</tissue>
    </source>
</reference>
<dbReference type="GO" id="GO:0009451">
    <property type="term" value="P:RNA modification"/>
    <property type="evidence" value="ECO:0007669"/>
    <property type="project" value="InterPro"/>
</dbReference>
<evidence type="ECO:0000256" key="1">
    <source>
        <dbReference type="ARBA" id="ARBA00022737"/>
    </source>
</evidence>
<dbReference type="InterPro" id="IPR046848">
    <property type="entry name" value="E_motif"/>
</dbReference>
<dbReference type="PANTHER" id="PTHR47926:SF472">
    <property type="entry name" value="REPEAT (PPR) SUPERFAMILY PROTEIN, PUTATIVE-RELATED"/>
    <property type="match status" value="1"/>
</dbReference>
<proteinExistence type="predicted"/>
<dbReference type="NCBIfam" id="TIGR00756">
    <property type="entry name" value="PPR"/>
    <property type="match status" value="6"/>
</dbReference>
<protein>
    <recommendedName>
        <fullName evidence="5">Pentatricopeptide repeat-containing protein</fullName>
    </recommendedName>
</protein>
<name>A0AAN9XIY0_PSOTE</name>